<organism evidence="2 3">
    <name type="scientific">Kitasatospora acidiphila</name>
    <dbReference type="NCBI Taxonomy" id="2567942"/>
    <lineage>
        <taxon>Bacteria</taxon>
        <taxon>Bacillati</taxon>
        <taxon>Actinomycetota</taxon>
        <taxon>Actinomycetes</taxon>
        <taxon>Kitasatosporales</taxon>
        <taxon>Streptomycetaceae</taxon>
        <taxon>Kitasatospora</taxon>
    </lineage>
</organism>
<dbReference type="GO" id="GO:0003824">
    <property type="term" value="F:catalytic activity"/>
    <property type="evidence" value="ECO:0007669"/>
    <property type="project" value="InterPro"/>
</dbReference>
<dbReference type="SUPFAM" id="SSF50800">
    <property type="entry name" value="PK beta-barrel domain-like"/>
    <property type="match status" value="1"/>
</dbReference>
<dbReference type="InterPro" id="IPR011037">
    <property type="entry name" value="Pyrv_Knase-like_insert_dom_sf"/>
</dbReference>
<reference evidence="2 3" key="1">
    <citation type="submission" date="2019-06" db="EMBL/GenBank/DDBJ databases">
        <title>Description of Kitasatospora acidophila sp. nov. isolated from pine grove soil, and reclassification of Streptomyces novaecaesareae to Kitasatospora novaeceasareae comb. nov.</title>
        <authorList>
            <person name="Kim M.J."/>
        </authorList>
    </citation>
    <scope>NUCLEOTIDE SEQUENCE [LARGE SCALE GENOMIC DNA]</scope>
    <source>
        <strain evidence="2 3">MMS16-CNU292</strain>
    </source>
</reference>
<dbReference type="OrthoDB" id="9793178at2"/>
<dbReference type="SUPFAM" id="SSF141673">
    <property type="entry name" value="MOSC N-terminal domain-like"/>
    <property type="match status" value="1"/>
</dbReference>
<proteinExistence type="predicted"/>
<sequence length="285" mass="31317">MPALLELHRYPVKSLYRLSPREAVVEPWGLHGDRRWMLARPSGLAITQRDLPALAGFRPEPAADGGLLITDPDGATLHVPVPRTPSVRGEVFGWAFAAAEADEKAQLWFRERLGDPELRLLHLADPRARPVDPAFGEPGETVSMADGYPLLAVTTASLAALNDWLVAGGGEALPVSRFRPNVVIDGTEPWEEDHWRRLRIGELTFRAVKLCGRCVVTTIDQEAGERRGAEPLRTLQKRRRFDKKAAFGVNLIPERPDGVTGDALGTLRLGDEVTVLSRGERLPAA</sequence>
<protein>
    <submittedName>
        <fullName evidence="2">MOSC domain-containing protein</fullName>
    </submittedName>
</protein>
<dbReference type="GO" id="GO:0030151">
    <property type="term" value="F:molybdenum ion binding"/>
    <property type="evidence" value="ECO:0007669"/>
    <property type="project" value="InterPro"/>
</dbReference>
<comment type="caution">
    <text evidence="2">The sequence shown here is derived from an EMBL/GenBank/DDBJ whole genome shotgun (WGS) entry which is preliminary data.</text>
</comment>
<dbReference type="GO" id="GO:0030170">
    <property type="term" value="F:pyridoxal phosphate binding"/>
    <property type="evidence" value="ECO:0007669"/>
    <property type="project" value="InterPro"/>
</dbReference>
<name>A0A540WBW5_9ACTN</name>
<dbReference type="Pfam" id="PF03476">
    <property type="entry name" value="MOSC_N"/>
    <property type="match status" value="1"/>
</dbReference>
<keyword evidence="3" id="KW-1185">Reference proteome</keyword>
<evidence type="ECO:0000313" key="2">
    <source>
        <dbReference type="EMBL" id="TQF06493.1"/>
    </source>
</evidence>
<dbReference type="EMBL" id="VIGB01000003">
    <property type="protein sequence ID" value="TQF06493.1"/>
    <property type="molecule type" value="Genomic_DNA"/>
</dbReference>
<dbReference type="RefSeq" id="WP_141636917.1">
    <property type="nucleotide sequence ID" value="NZ_VIGB01000003.1"/>
</dbReference>
<dbReference type="InterPro" id="IPR005303">
    <property type="entry name" value="MOCOS_middle"/>
</dbReference>
<dbReference type="PANTHER" id="PTHR14237">
    <property type="entry name" value="MOLYBDOPTERIN COFACTOR SULFURASE MOSC"/>
    <property type="match status" value="1"/>
</dbReference>
<dbReference type="AlphaFoldDB" id="A0A540WBW5"/>
<feature type="domain" description="MOSC" evidence="1">
    <location>
        <begin position="118"/>
        <end position="276"/>
    </location>
</feature>
<dbReference type="InterPro" id="IPR005302">
    <property type="entry name" value="MoCF_Sase_C"/>
</dbReference>
<gene>
    <name evidence="2" type="ORF">E6W39_35235</name>
</gene>
<dbReference type="Proteomes" id="UP000319103">
    <property type="component" value="Unassembled WGS sequence"/>
</dbReference>
<dbReference type="Pfam" id="PF03473">
    <property type="entry name" value="MOSC"/>
    <property type="match status" value="1"/>
</dbReference>
<accession>A0A540WBW5</accession>
<dbReference type="PROSITE" id="PS51340">
    <property type="entry name" value="MOSC"/>
    <property type="match status" value="1"/>
</dbReference>
<evidence type="ECO:0000313" key="3">
    <source>
        <dbReference type="Proteomes" id="UP000319103"/>
    </source>
</evidence>
<dbReference type="PANTHER" id="PTHR14237:SF19">
    <property type="entry name" value="MITOCHONDRIAL AMIDOXIME REDUCING COMPONENT 1"/>
    <property type="match status" value="1"/>
</dbReference>
<evidence type="ECO:0000259" key="1">
    <source>
        <dbReference type="PROSITE" id="PS51340"/>
    </source>
</evidence>